<keyword evidence="2" id="KW-0472">Membrane</keyword>
<comment type="caution">
    <text evidence="4">The sequence shown here is derived from an EMBL/GenBank/DDBJ whole genome shotgun (WGS) entry which is preliminary data.</text>
</comment>
<evidence type="ECO:0000313" key="4">
    <source>
        <dbReference type="EMBL" id="CAI2359097.1"/>
    </source>
</evidence>
<evidence type="ECO:0000313" key="5">
    <source>
        <dbReference type="Proteomes" id="UP001295684"/>
    </source>
</evidence>
<reference evidence="4" key="1">
    <citation type="submission" date="2023-07" db="EMBL/GenBank/DDBJ databases">
        <authorList>
            <consortium name="AG Swart"/>
            <person name="Singh M."/>
            <person name="Singh A."/>
            <person name="Seah K."/>
            <person name="Emmerich C."/>
        </authorList>
    </citation>
    <scope>NUCLEOTIDE SEQUENCE</scope>
    <source>
        <strain evidence="4">DP1</strain>
    </source>
</reference>
<evidence type="ECO:0000256" key="1">
    <source>
        <dbReference type="SAM" id="MobiDB-lite"/>
    </source>
</evidence>
<feature type="compositionally biased region" description="Polar residues" evidence="1">
    <location>
        <begin position="175"/>
        <end position="195"/>
    </location>
</feature>
<dbReference type="Proteomes" id="UP001295684">
    <property type="component" value="Unassembled WGS sequence"/>
</dbReference>
<dbReference type="EMBL" id="CAMPGE010000351">
    <property type="protein sequence ID" value="CAI2359097.1"/>
    <property type="molecule type" value="Genomic_DNA"/>
</dbReference>
<accession>A0AAD1TZ04</accession>
<keyword evidence="3" id="KW-0732">Signal</keyword>
<feature type="chain" id="PRO_5042174486" description="Palmitoyltransferase" evidence="3">
    <location>
        <begin position="17"/>
        <end position="529"/>
    </location>
</feature>
<keyword evidence="5" id="KW-1185">Reference proteome</keyword>
<evidence type="ECO:0000256" key="2">
    <source>
        <dbReference type="SAM" id="Phobius"/>
    </source>
</evidence>
<dbReference type="AlphaFoldDB" id="A0AAD1TZ04"/>
<evidence type="ECO:0008006" key="6">
    <source>
        <dbReference type="Google" id="ProtNLM"/>
    </source>
</evidence>
<organism evidence="4 5">
    <name type="scientific">Euplotes crassus</name>
    <dbReference type="NCBI Taxonomy" id="5936"/>
    <lineage>
        <taxon>Eukaryota</taxon>
        <taxon>Sar</taxon>
        <taxon>Alveolata</taxon>
        <taxon>Ciliophora</taxon>
        <taxon>Intramacronucleata</taxon>
        <taxon>Spirotrichea</taxon>
        <taxon>Hypotrichia</taxon>
        <taxon>Euplotida</taxon>
        <taxon>Euplotidae</taxon>
        <taxon>Moneuplotes</taxon>
    </lineage>
</organism>
<keyword evidence="2" id="KW-0812">Transmembrane</keyword>
<protein>
    <recommendedName>
        <fullName evidence="6">Palmitoyltransferase</fullName>
    </recommendedName>
</protein>
<name>A0AAD1TZ04_EUPCR</name>
<feature type="region of interest" description="Disordered" evidence="1">
    <location>
        <begin position="155"/>
        <end position="195"/>
    </location>
</feature>
<keyword evidence="2" id="KW-1133">Transmembrane helix</keyword>
<feature type="transmembrane region" description="Helical" evidence="2">
    <location>
        <begin position="37"/>
        <end position="61"/>
    </location>
</feature>
<evidence type="ECO:0000256" key="3">
    <source>
        <dbReference type="SAM" id="SignalP"/>
    </source>
</evidence>
<proteinExistence type="predicted"/>
<feature type="signal peptide" evidence="3">
    <location>
        <begin position="1"/>
        <end position="16"/>
    </location>
</feature>
<sequence length="529" mass="60593">MVYLLVILLNSLVIISENGYSRENARNNLAFSIYSGVYILLLIPVLCFIFPLLCFHVYLIMTDQTTYEYYKSQEQTKGPSNKMNPKTVKIQAYKIMNAPSVFRANINECNLVAKLKKETFQEKEPLCNKVNKDLIVDYKNIQEPPSERFFNTYGQTREETKQSLNYKENKRTSRENFNTESSLNDNSQTKINLSHISDKSVRMKEVHTSDSMEVGSNKLKLNLKIYPKPKEPRNRRSCKRRNGTSNLKISNLIKIKGQNRNMNNLLTLQKKQGDSSRPESPYFSAECKNKRVHAQKEHSQISNNPLASATAFQHSHAQMYSGEERKEMKIEDKPDLFRTPKVQIIGERLNSISKDILIPTTQTPLKSRNSGVSQDIKCVVEQSQTAFIIPEKRNSKINYKGRENIFEESVRGINSISVGRKTYKTPVITENANKAEHTDNFHLNTAQKQSSRKISVGIAPVSDLNNNNSDSLHMDKTLLKPVEPQLSPHNAQIVFAIPNRSNLVSDLLEKELRSVDPFSRERIVPKAHR</sequence>
<feature type="compositionally biased region" description="Basic and acidic residues" evidence="1">
    <location>
        <begin position="156"/>
        <end position="174"/>
    </location>
</feature>
<gene>
    <name evidence="4" type="ORF">ECRASSUSDP1_LOCUS382</name>
</gene>